<dbReference type="eggNOG" id="KOG4249">
    <property type="taxonomic scope" value="Eukaryota"/>
</dbReference>
<keyword evidence="3" id="KW-0812">Transmembrane</keyword>
<comment type="subcellular location">
    <subcellularLocation>
        <location evidence="1">Membrane</location>
    </subcellularLocation>
</comment>
<organism evidence="8 9">
    <name type="scientific">Fomitopsis schrenkii</name>
    <name type="common">Brown rot fungus</name>
    <dbReference type="NCBI Taxonomy" id="2126942"/>
    <lineage>
        <taxon>Eukaryota</taxon>
        <taxon>Fungi</taxon>
        <taxon>Dikarya</taxon>
        <taxon>Basidiomycota</taxon>
        <taxon>Agaricomycotina</taxon>
        <taxon>Agaricomycetes</taxon>
        <taxon>Polyporales</taxon>
        <taxon>Fomitopsis</taxon>
    </lineage>
</organism>
<evidence type="ECO:0000313" key="8">
    <source>
        <dbReference type="EMBL" id="EPS97023.1"/>
    </source>
</evidence>
<evidence type="ECO:0000256" key="3">
    <source>
        <dbReference type="ARBA" id="ARBA00022692"/>
    </source>
</evidence>
<evidence type="ECO:0000256" key="2">
    <source>
        <dbReference type="ARBA" id="ARBA00007558"/>
    </source>
</evidence>
<evidence type="ECO:0000256" key="4">
    <source>
        <dbReference type="ARBA" id="ARBA00022989"/>
    </source>
</evidence>
<name>S8E0S9_FOMSC</name>
<keyword evidence="5" id="KW-0472">Membrane</keyword>
<dbReference type="Pfam" id="PF04884">
    <property type="entry name" value="UVB_sens_prot"/>
    <property type="match status" value="1"/>
</dbReference>
<dbReference type="Proteomes" id="UP000015241">
    <property type="component" value="Unassembled WGS sequence"/>
</dbReference>
<dbReference type="GO" id="GO:0016020">
    <property type="term" value="C:membrane"/>
    <property type="evidence" value="ECO:0007669"/>
    <property type="project" value="UniProtKB-SubCell"/>
</dbReference>
<dbReference type="PANTHER" id="PTHR12770">
    <property type="entry name" value="RUS1 FAMILY PROTEIN C16ORF58"/>
    <property type="match status" value="1"/>
</dbReference>
<dbReference type="HOGENOM" id="CLU_015325_5_1_1"/>
<evidence type="ECO:0008006" key="10">
    <source>
        <dbReference type="Google" id="ProtNLM"/>
    </source>
</evidence>
<protein>
    <recommendedName>
        <fullName evidence="10">DUF647-domain-containing protein</fullName>
    </recommendedName>
</protein>
<dbReference type="EMBL" id="KE504180">
    <property type="protein sequence ID" value="EPS97023.1"/>
    <property type="molecule type" value="Genomic_DNA"/>
</dbReference>
<evidence type="ECO:0000259" key="6">
    <source>
        <dbReference type="Pfam" id="PF04884"/>
    </source>
</evidence>
<feature type="domain" description="Protein root UVB sensitive/RUS" evidence="6">
    <location>
        <begin position="41"/>
        <end position="295"/>
    </location>
</feature>
<evidence type="ECO:0000256" key="1">
    <source>
        <dbReference type="ARBA" id="ARBA00004370"/>
    </source>
</evidence>
<gene>
    <name evidence="8" type="ORF">FOMPIDRAFT_1166850</name>
</gene>
<feature type="domain" description="Root UVB sensitive protein C-terminal" evidence="7">
    <location>
        <begin position="380"/>
        <end position="465"/>
    </location>
</feature>
<evidence type="ECO:0000259" key="7">
    <source>
        <dbReference type="Pfam" id="PF24160"/>
    </source>
</evidence>
<dbReference type="InterPro" id="IPR006968">
    <property type="entry name" value="RUS_fam"/>
</dbReference>
<dbReference type="Pfam" id="PF24160">
    <property type="entry name" value="UVB_sens_C"/>
    <property type="match status" value="1"/>
</dbReference>
<dbReference type="PANTHER" id="PTHR12770:SF31">
    <property type="entry name" value="RUS FAMILY MEMBER 1"/>
    <property type="match status" value="1"/>
</dbReference>
<keyword evidence="9" id="KW-1185">Reference proteome</keyword>
<evidence type="ECO:0000313" key="9">
    <source>
        <dbReference type="Proteomes" id="UP000015241"/>
    </source>
</evidence>
<comment type="similarity">
    <text evidence="2">Belongs to the RUS1 family.</text>
</comment>
<reference evidence="8 9" key="1">
    <citation type="journal article" date="2012" name="Science">
        <title>The Paleozoic origin of enzymatic lignin decomposition reconstructed from 31 fungal genomes.</title>
        <authorList>
            <person name="Floudas D."/>
            <person name="Binder M."/>
            <person name="Riley R."/>
            <person name="Barry K."/>
            <person name="Blanchette R.A."/>
            <person name="Henrissat B."/>
            <person name="Martinez A.T."/>
            <person name="Otillar R."/>
            <person name="Spatafora J.W."/>
            <person name="Yadav J.S."/>
            <person name="Aerts A."/>
            <person name="Benoit I."/>
            <person name="Boyd A."/>
            <person name="Carlson A."/>
            <person name="Copeland A."/>
            <person name="Coutinho P.M."/>
            <person name="de Vries R.P."/>
            <person name="Ferreira P."/>
            <person name="Findley K."/>
            <person name="Foster B."/>
            <person name="Gaskell J."/>
            <person name="Glotzer D."/>
            <person name="Gorecki P."/>
            <person name="Heitman J."/>
            <person name="Hesse C."/>
            <person name="Hori C."/>
            <person name="Igarashi K."/>
            <person name="Jurgens J.A."/>
            <person name="Kallen N."/>
            <person name="Kersten P."/>
            <person name="Kohler A."/>
            <person name="Kuees U."/>
            <person name="Kumar T.K.A."/>
            <person name="Kuo A."/>
            <person name="LaButti K."/>
            <person name="Larrondo L.F."/>
            <person name="Lindquist E."/>
            <person name="Ling A."/>
            <person name="Lombard V."/>
            <person name="Lucas S."/>
            <person name="Lundell T."/>
            <person name="Martin R."/>
            <person name="McLaughlin D.J."/>
            <person name="Morgenstern I."/>
            <person name="Morin E."/>
            <person name="Murat C."/>
            <person name="Nagy L.G."/>
            <person name="Nolan M."/>
            <person name="Ohm R.A."/>
            <person name="Patyshakuliyeva A."/>
            <person name="Rokas A."/>
            <person name="Ruiz-Duenas F.J."/>
            <person name="Sabat G."/>
            <person name="Salamov A."/>
            <person name="Samejima M."/>
            <person name="Schmutz J."/>
            <person name="Slot J.C."/>
            <person name="St John F."/>
            <person name="Stenlid J."/>
            <person name="Sun H."/>
            <person name="Sun S."/>
            <person name="Syed K."/>
            <person name="Tsang A."/>
            <person name="Wiebenga A."/>
            <person name="Young D."/>
            <person name="Pisabarro A."/>
            <person name="Eastwood D.C."/>
            <person name="Martin F."/>
            <person name="Cullen D."/>
            <person name="Grigoriev I.V."/>
            <person name="Hibbett D.S."/>
        </authorList>
    </citation>
    <scope>NUCLEOTIDE SEQUENCE</scope>
    <source>
        <strain evidence="9">FP-58527</strain>
    </source>
</reference>
<dbReference type="InterPro" id="IPR054549">
    <property type="entry name" value="UVB_sens_RUS_dom"/>
</dbReference>
<proteinExistence type="inferred from homology"/>
<dbReference type="InParanoid" id="S8E0S9"/>
<dbReference type="InterPro" id="IPR055412">
    <property type="entry name" value="UVB_sens_C"/>
</dbReference>
<accession>S8E0S9</accession>
<dbReference type="OrthoDB" id="364779at2759"/>
<dbReference type="AlphaFoldDB" id="S8E0S9"/>
<sequence>MSRLPVTVSERDDSGRLVASYTIGGSLISRDSSSPIDVQHRSRGWKHILSNIFLPAGYPATVSSDYLWYSIYNALQAFCSTLAGLMASRAVLQGHGVGKADASATYAIFLTVVQDIFSRLTTIVSAYNLGTSLFPEAKTWRLAADIFNDVSIIFDTISPHLGSLEITYHYPFVKHGTGSSLRIASLCLSGAFRALCGVVAGGSKTALTMHFATSGRMPGDLGDLNAKDASKETVLALLGMLGGSLVVHYVHDTTSTYAVLFTLLFLHLWANHKAVRVVVLRTLNRQRANIVWTAYRPKTSGMALPGLFTAVSEEYIFVDASALHDLSARGAPSLGHCRIGSSFSEITSNPSTTLAAHSDKHGLSAPDTAQVHVILEFFEDEQYVLWFDPHARGACRMHVCLKEKHKPADHIKAWAHAQEVGRILDGRAPRSFEVALSAVEIAYRLVEEAFPAFMEGIVTAGWKVDEGGMISGSPSVLSVEAHSEGEIDEDRKNI</sequence>
<evidence type="ECO:0000256" key="5">
    <source>
        <dbReference type="ARBA" id="ARBA00023136"/>
    </source>
</evidence>
<keyword evidence="4" id="KW-1133">Transmembrane helix</keyword>